<evidence type="ECO:0000313" key="2">
    <source>
        <dbReference type="Proteomes" id="UP001358586"/>
    </source>
</evidence>
<proteinExistence type="predicted"/>
<dbReference type="Proteomes" id="UP001358586">
    <property type="component" value="Chromosome 6"/>
</dbReference>
<sequence length="97" mass="10893">MATLLKKVGVRIQFDIGDLIFTKICKHAEKIVKATEKYEKIPLEMKFTHKWLEGTHASLNLWNVQEVGPTEEITLPKIVGTNTNTVHGCSNTSTIVD</sequence>
<gene>
    <name evidence="1" type="ORF">PVK06_018916</name>
</gene>
<keyword evidence="2" id="KW-1185">Reference proteome</keyword>
<dbReference type="EMBL" id="JARKNE010000006">
    <property type="protein sequence ID" value="KAK5824153.1"/>
    <property type="molecule type" value="Genomic_DNA"/>
</dbReference>
<organism evidence="1 2">
    <name type="scientific">Gossypium arboreum</name>
    <name type="common">Tree cotton</name>
    <name type="synonym">Gossypium nanking</name>
    <dbReference type="NCBI Taxonomy" id="29729"/>
    <lineage>
        <taxon>Eukaryota</taxon>
        <taxon>Viridiplantae</taxon>
        <taxon>Streptophyta</taxon>
        <taxon>Embryophyta</taxon>
        <taxon>Tracheophyta</taxon>
        <taxon>Spermatophyta</taxon>
        <taxon>Magnoliopsida</taxon>
        <taxon>eudicotyledons</taxon>
        <taxon>Gunneridae</taxon>
        <taxon>Pentapetalae</taxon>
        <taxon>rosids</taxon>
        <taxon>malvids</taxon>
        <taxon>Malvales</taxon>
        <taxon>Malvaceae</taxon>
        <taxon>Malvoideae</taxon>
        <taxon>Gossypium</taxon>
    </lineage>
</organism>
<comment type="caution">
    <text evidence="1">The sequence shown here is derived from an EMBL/GenBank/DDBJ whole genome shotgun (WGS) entry which is preliminary data.</text>
</comment>
<name>A0ABR0PIB3_GOSAR</name>
<accession>A0ABR0PIB3</accession>
<protein>
    <submittedName>
        <fullName evidence="1">Uncharacterized protein</fullName>
    </submittedName>
</protein>
<evidence type="ECO:0000313" key="1">
    <source>
        <dbReference type="EMBL" id="KAK5824153.1"/>
    </source>
</evidence>
<reference evidence="1 2" key="1">
    <citation type="submission" date="2023-03" db="EMBL/GenBank/DDBJ databases">
        <title>WGS of Gossypium arboreum.</title>
        <authorList>
            <person name="Yu D."/>
        </authorList>
    </citation>
    <scope>NUCLEOTIDE SEQUENCE [LARGE SCALE GENOMIC DNA]</scope>
    <source>
        <tissue evidence="1">Leaf</tissue>
    </source>
</reference>